<dbReference type="InterPro" id="IPR025272">
    <property type="entry name" value="SocA_Panacea"/>
</dbReference>
<proteinExistence type="predicted"/>
<protein>
    <submittedName>
        <fullName evidence="2">Uncharacterized phage-associated protein</fullName>
    </submittedName>
</protein>
<dbReference type="RefSeq" id="WP_074630591.1">
    <property type="nucleotide sequence ID" value="NZ_FNKY01000001.1"/>
</dbReference>
<comment type="caution">
    <text evidence="2">The sequence shown here is derived from an EMBL/GenBank/DDBJ whole genome shotgun (WGS) entry which is preliminary data.</text>
</comment>
<gene>
    <name evidence="2" type="ORF">SAMN05216402_0439</name>
</gene>
<feature type="domain" description="Antitoxin SocA-like Panacea" evidence="1">
    <location>
        <begin position="33"/>
        <end position="144"/>
    </location>
</feature>
<dbReference type="Pfam" id="PF13274">
    <property type="entry name" value="SocA_Panacea"/>
    <property type="match status" value="1"/>
</dbReference>
<evidence type="ECO:0000313" key="2">
    <source>
        <dbReference type="EMBL" id="SDQ33649.1"/>
    </source>
</evidence>
<accession>A0ABY0T6I8</accession>
<organism evidence="2 3">
    <name type="scientific">Nitrosospira multiformis</name>
    <dbReference type="NCBI Taxonomy" id="1231"/>
    <lineage>
        <taxon>Bacteria</taxon>
        <taxon>Pseudomonadati</taxon>
        <taxon>Pseudomonadota</taxon>
        <taxon>Betaproteobacteria</taxon>
        <taxon>Nitrosomonadales</taxon>
        <taxon>Nitrosomonadaceae</taxon>
        <taxon>Nitrosospira</taxon>
    </lineage>
</organism>
<evidence type="ECO:0000313" key="3">
    <source>
        <dbReference type="Proteomes" id="UP000183471"/>
    </source>
</evidence>
<dbReference type="Proteomes" id="UP000183471">
    <property type="component" value="Unassembled WGS sequence"/>
</dbReference>
<evidence type="ECO:0000259" key="1">
    <source>
        <dbReference type="Pfam" id="PF13274"/>
    </source>
</evidence>
<reference evidence="2 3" key="1">
    <citation type="submission" date="2016-10" db="EMBL/GenBank/DDBJ databases">
        <authorList>
            <person name="Varghese N."/>
            <person name="Submissions S."/>
        </authorList>
    </citation>
    <scope>NUCLEOTIDE SEQUENCE [LARGE SCALE GENOMIC DNA]</scope>
    <source>
        <strain evidence="2 3">Nl1</strain>
    </source>
</reference>
<name>A0ABY0T6I8_9PROT</name>
<dbReference type="EMBL" id="FNKY01000001">
    <property type="protein sequence ID" value="SDQ33649.1"/>
    <property type="molecule type" value="Genomic_DNA"/>
</dbReference>
<sequence length="175" mass="19552">MSVHSKNFDRDKALEAILLIAEGLHAATLHSISKILYLADKKHLQDFGRLICGDRYVAMEYGPVPSAIYNMMKVAAKRETIDVDWDGIIKDAFKVRSGRYIAPKRRANTDLLAQSEMACICETIDAYGDKSFGELTDITHDTAWEQTGENESISLEKIASTLPNGSEIISYLRSH</sequence>
<keyword evidence="3" id="KW-1185">Reference proteome</keyword>